<protein>
    <submittedName>
        <fullName evidence="2">Uncharacterized protein</fullName>
    </submittedName>
</protein>
<evidence type="ECO:0000313" key="3">
    <source>
        <dbReference type="Proteomes" id="UP000007718"/>
    </source>
</evidence>
<dbReference type="AlphaFoldDB" id="F0RNT6"/>
<evidence type="ECO:0000313" key="2">
    <source>
        <dbReference type="EMBL" id="ADY25319.1"/>
    </source>
</evidence>
<keyword evidence="3" id="KW-1185">Reference proteome</keyword>
<dbReference type="Proteomes" id="UP000007718">
    <property type="component" value="Chromosome"/>
</dbReference>
<name>F0RNT6_DEIPM</name>
<dbReference type="KEGG" id="dpt:Deipr_0145"/>
<dbReference type="HOGENOM" id="CLU_2368201_0_0_0"/>
<evidence type="ECO:0000256" key="1">
    <source>
        <dbReference type="SAM" id="MobiDB-lite"/>
    </source>
</evidence>
<sequence>MTKRDATERPAEQGGLPNEYTPGRAEAAAQDRPAQGLDSGELLISGVNTGPAREERGSLSPTEERARLTLRPEGEDPTYRENPEADPDALADRGD</sequence>
<reference evidence="2 3" key="2">
    <citation type="journal article" date="2012" name="Stand. Genomic Sci.">
        <title>Complete genome sequence of the orange-red pigmented, radioresistant Deinococcus proteolyticus type strain (MRP(T)).</title>
        <authorList>
            <person name="Copeland A."/>
            <person name="Zeytun A."/>
            <person name="Yassawong M."/>
            <person name="Nolan M."/>
            <person name="Lucas S."/>
            <person name="Hammon N."/>
            <person name="Deshpande S."/>
            <person name="Cheng J.F."/>
            <person name="Han C."/>
            <person name="Tapia R."/>
            <person name="Goodwin L.A."/>
            <person name="Pitluck S."/>
            <person name="Mavromatis K."/>
            <person name="Liolios K."/>
            <person name="Pagani I."/>
            <person name="Ivanova N."/>
            <person name="Mikhailova N."/>
            <person name="Pati A."/>
            <person name="Chen A."/>
            <person name="Palaniappan K."/>
            <person name="Land M."/>
            <person name="Hauser L."/>
            <person name="Jeffries C.D."/>
            <person name="Brambilla E.M."/>
            <person name="Rohde M."/>
            <person name="Sikorski J."/>
            <person name="Pukall R."/>
            <person name="Goker M."/>
            <person name="Detter J.C."/>
            <person name="Woyke T."/>
            <person name="Bristow J."/>
            <person name="Eisen J.A."/>
            <person name="Markowitz V."/>
            <person name="Hugenholtz P."/>
            <person name="Kyrpides N.C."/>
            <person name="Klenk H.P."/>
            <person name="Lapidus A."/>
        </authorList>
    </citation>
    <scope>NUCLEOTIDE SEQUENCE [LARGE SCALE GENOMIC DNA]</scope>
    <source>
        <strain evidence="3">ATCC 35074 / DSM 20540 / JCM 6276 / NBRC 101906 / NCIMB 13154 / VKM Ac-1939 / CCM 2703 / MRP</strain>
    </source>
</reference>
<accession>F0RNT6</accession>
<reference evidence="3" key="1">
    <citation type="submission" date="2011-02" db="EMBL/GenBank/DDBJ databases">
        <title>The complete sequence of chromosome of Deinococcus proteolyticus DSM 20540.</title>
        <authorList>
            <consortium name="US DOE Joint Genome Institute (JGI-PGF)"/>
            <person name="Lucas S."/>
            <person name="Copeland A."/>
            <person name="Lapidus A."/>
            <person name="Bruce D."/>
            <person name="Goodwin L."/>
            <person name="Pitluck S."/>
            <person name="Kyrpides N."/>
            <person name="Mavromatis K."/>
            <person name="Pagani I."/>
            <person name="Ivanova N."/>
            <person name="Ovchinnikova G."/>
            <person name="Zeytun A."/>
            <person name="Detter J.C."/>
            <person name="Han C."/>
            <person name="Land M."/>
            <person name="Hauser L."/>
            <person name="Markowitz V."/>
            <person name="Cheng J.-F."/>
            <person name="Hugenholtz P."/>
            <person name="Woyke T."/>
            <person name="Wu D."/>
            <person name="Pukall R."/>
            <person name="Steenblock K."/>
            <person name="Brambilla E."/>
            <person name="Klenk H.-P."/>
            <person name="Eisen J.A."/>
        </authorList>
    </citation>
    <scope>NUCLEOTIDE SEQUENCE [LARGE SCALE GENOMIC DNA]</scope>
    <source>
        <strain evidence="3">ATCC 35074 / DSM 20540 / JCM 6276 / NBRC 101906 / NCIMB 13154 / VKM Ac-1939 / CCM 2703 / MRP</strain>
    </source>
</reference>
<organism evidence="2 3">
    <name type="scientific">Deinococcus proteolyticus (strain ATCC 35074 / DSM 20540 / JCM 6276 / NBRC 101906 / NCIMB 13154 / VKM Ac-1939 / CCM 2703 / MRP)</name>
    <dbReference type="NCBI Taxonomy" id="693977"/>
    <lineage>
        <taxon>Bacteria</taxon>
        <taxon>Thermotogati</taxon>
        <taxon>Deinococcota</taxon>
        <taxon>Deinococci</taxon>
        <taxon>Deinococcales</taxon>
        <taxon>Deinococcaceae</taxon>
        <taxon>Deinococcus</taxon>
    </lineage>
</organism>
<proteinExistence type="predicted"/>
<feature type="region of interest" description="Disordered" evidence="1">
    <location>
        <begin position="1"/>
        <end position="95"/>
    </location>
</feature>
<dbReference type="RefSeq" id="WP_013613928.1">
    <property type="nucleotide sequence ID" value="NC_015161.1"/>
</dbReference>
<dbReference type="EMBL" id="CP002536">
    <property type="protein sequence ID" value="ADY25319.1"/>
    <property type="molecule type" value="Genomic_DNA"/>
</dbReference>
<dbReference type="STRING" id="693977.Deipr_0145"/>
<gene>
    <name evidence="2" type="ordered locus">Deipr_0145</name>
</gene>
<feature type="compositionally biased region" description="Basic and acidic residues" evidence="1">
    <location>
        <begin position="1"/>
        <end position="11"/>
    </location>
</feature>
<dbReference type="OrthoDB" id="74054at2"/>
<feature type="compositionally biased region" description="Basic and acidic residues" evidence="1">
    <location>
        <begin position="52"/>
        <end position="83"/>
    </location>
</feature>